<organism evidence="1 2">
    <name type="scientific">Hibiscus sabdariffa</name>
    <name type="common">roselle</name>
    <dbReference type="NCBI Taxonomy" id="183260"/>
    <lineage>
        <taxon>Eukaryota</taxon>
        <taxon>Viridiplantae</taxon>
        <taxon>Streptophyta</taxon>
        <taxon>Embryophyta</taxon>
        <taxon>Tracheophyta</taxon>
        <taxon>Spermatophyta</taxon>
        <taxon>Magnoliopsida</taxon>
        <taxon>eudicotyledons</taxon>
        <taxon>Gunneridae</taxon>
        <taxon>Pentapetalae</taxon>
        <taxon>rosids</taxon>
        <taxon>malvids</taxon>
        <taxon>Malvales</taxon>
        <taxon>Malvaceae</taxon>
        <taxon>Malvoideae</taxon>
        <taxon>Hibiscus</taxon>
    </lineage>
</organism>
<evidence type="ECO:0000313" key="2">
    <source>
        <dbReference type="Proteomes" id="UP001472677"/>
    </source>
</evidence>
<dbReference type="Proteomes" id="UP001472677">
    <property type="component" value="Unassembled WGS sequence"/>
</dbReference>
<sequence length="100" mass="11221">LDWPSRFAIRCWLLWKRRCSLLLSPDMSYMDDILRRGNRLVADCNNATTAVSTASARYAEQPQWMAPSHGYVKPLADMVSVIGEEMLESGSVDREAEGVG</sequence>
<proteinExistence type="predicted"/>
<dbReference type="EMBL" id="JBBPBM010001332">
    <property type="protein sequence ID" value="KAK8484962.1"/>
    <property type="molecule type" value="Genomic_DNA"/>
</dbReference>
<name>A0ABR1ZW87_9ROSI</name>
<accession>A0ABR1ZW87</accession>
<gene>
    <name evidence="1" type="ORF">V6N12_001409</name>
</gene>
<reference evidence="1 2" key="1">
    <citation type="journal article" date="2024" name="G3 (Bethesda)">
        <title>Genome assembly of Hibiscus sabdariffa L. provides insights into metabolisms of medicinal natural products.</title>
        <authorList>
            <person name="Kim T."/>
        </authorList>
    </citation>
    <scope>NUCLEOTIDE SEQUENCE [LARGE SCALE GENOMIC DNA]</scope>
    <source>
        <strain evidence="1">TK-2024</strain>
        <tissue evidence="1">Old leaves</tissue>
    </source>
</reference>
<feature type="non-terminal residue" evidence="1">
    <location>
        <position position="1"/>
    </location>
</feature>
<protein>
    <submittedName>
        <fullName evidence="1">Uncharacterized protein</fullName>
    </submittedName>
</protein>
<keyword evidence="2" id="KW-1185">Reference proteome</keyword>
<evidence type="ECO:0000313" key="1">
    <source>
        <dbReference type="EMBL" id="KAK8484962.1"/>
    </source>
</evidence>
<comment type="caution">
    <text evidence="1">The sequence shown here is derived from an EMBL/GenBank/DDBJ whole genome shotgun (WGS) entry which is preliminary data.</text>
</comment>